<evidence type="ECO:0000313" key="4">
    <source>
        <dbReference type="Proteomes" id="UP000270021"/>
    </source>
</evidence>
<feature type="signal peptide" evidence="2">
    <location>
        <begin position="1"/>
        <end position="27"/>
    </location>
</feature>
<dbReference type="Proteomes" id="UP000270021">
    <property type="component" value="Chromosome"/>
</dbReference>
<sequence>MNDNRRSTSRTLTIIALLVIFTVGACAAGQNVQEVTDGLGFWWGLWHGIILPITFIVSLFADTVSIYDVNNNGNWYDFGFVLGLALFSGPAMALRGRG</sequence>
<feature type="transmembrane region" description="Helical" evidence="1">
    <location>
        <begin position="44"/>
        <end position="63"/>
    </location>
</feature>
<protein>
    <submittedName>
        <fullName evidence="3">Uncharacterized protein</fullName>
    </submittedName>
</protein>
<accession>A0A3Q8WUR5</accession>
<evidence type="ECO:0000256" key="1">
    <source>
        <dbReference type="SAM" id="Phobius"/>
    </source>
</evidence>
<keyword evidence="1" id="KW-1133">Transmembrane helix</keyword>
<dbReference type="OrthoDB" id="165386at2"/>
<organism evidence="3 4">
    <name type="scientific">Flaviflexus salsibiostraticola</name>
    <dbReference type="NCBI Taxonomy" id="1282737"/>
    <lineage>
        <taxon>Bacteria</taxon>
        <taxon>Bacillati</taxon>
        <taxon>Actinomycetota</taxon>
        <taxon>Actinomycetes</taxon>
        <taxon>Actinomycetales</taxon>
        <taxon>Actinomycetaceae</taxon>
        <taxon>Flaviflexus</taxon>
    </lineage>
</organism>
<evidence type="ECO:0000256" key="2">
    <source>
        <dbReference type="SAM" id="SignalP"/>
    </source>
</evidence>
<dbReference type="EMBL" id="CP034438">
    <property type="protein sequence ID" value="AZN30578.1"/>
    <property type="molecule type" value="Genomic_DNA"/>
</dbReference>
<gene>
    <name evidence="3" type="ORF">EJO69_09905</name>
</gene>
<keyword evidence="2" id="KW-0732">Signal</keyword>
<dbReference type="AlphaFoldDB" id="A0A3Q8WUR5"/>
<dbReference type="RefSeq" id="WP_126041436.1">
    <property type="nucleotide sequence ID" value="NZ_CP034438.1"/>
</dbReference>
<name>A0A3Q8WUR5_9ACTO</name>
<dbReference type="PROSITE" id="PS51257">
    <property type="entry name" value="PROKAR_LIPOPROTEIN"/>
    <property type="match status" value="1"/>
</dbReference>
<keyword evidence="1" id="KW-0472">Membrane</keyword>
<feature type="chain" id="PRO_5018565718" evidence="2">
    <location>
        <begin position="28"/>
        <end position="98"/>
    </location>
</feature>
<reference evidence="3 4" key="1">
    <citation type="submission" date="2018-12" db="EMBL/GenBank/DDBJ databases">
        <title>Complete genome sequence of Flaviflexus salsibiostraticola KCTC 33148.</title>
        <authorList>
            <person name="Bae J.-W."/>
        </authorList>
    </citation>
    <scope>NUCLEOTIDE SEQUENCE [LARGE SCALE GENOMIC DNA]</scope>
    <source>
        <strain evidence="3 4">KCTC 33148</strain>
    </source>
</reference>
<feature type="transmembrane region" description="Helical" evidence="1">
    <location>
        <begin position="75"/>
        <end position="94"/>
    </location>
</feature>
<keyword evidence="1" id="KW-0812">Transmembrane</keyword>
<evidence type="ECO:0000313" key="3">
    <source>
        <dbReference type="EMBL" id="AZN30578.1"/>
    </source>
</evidence>
<dbReference type="KEGG" id="fsl:EJO69_09905"/>
<proteinExistence type="predicted"/>
<keyword evidence="4" id="KW-1185">Reference proteome</keyword>